<dbReference type="Pfam" id="PF00590">
    <property type="entry name" value="TP_methylase"/>
    <property type="match status" value="1"/>
</dbReference>
<evidence type="ECO:0000256" key="3">
    <source>
        <dbReference type="ARBA" id="ARBA00022603"/>
    </source>
</evidence>
<gene>
    <name evidence="7" type="ORF">SAMN04489711_104363</name>
</gene>
<dbReference type="RefSeq" id="WP_092939213.1">
    <property type="nucleotide sequence ID" value="NZ_FONX01000004.1"/>
</dbReference>
<keyword evidence="2" id="KW-0698">rRNA processing</keyword>
<reference evidence="8" key="1">
    <citation type="submission" date="2016-10" db="EMBL/GenBank/DDBJ databases">
        <authorList>
            <person name="Varghese N."/>
            <person name="Submissions S."/>
        </authorList>
    </citation>
    <scope>NUCLEOTIDE SEQUENCE [LARGE SCALE GENOMIC DNA]</scope>
    <source>
        <strain evidence="8">DSM 27981</strain>
    </source>
</reference>
<evidence type="ECO:0000313" key="7">
    <source>
        <dbReference type="EMBL" id="SFE73083.1"/>
    </source>
</evidence>
<dbReference type="STRING" id="1177982.SAMN04489711_104363"/>
<keyword evidence="3 7" id="KW-0489">Methyltransferase</keyword>
<dbReference type="Gene3D" id="3.40.1010.10">
    <property type="entry name" value="Cobalt-precorrin-4 Transmethylase, Domain 1"/>
    <property type="match status" value="1"/>
</dbReference>
<dbReference type="GO" id="GO:0006364">
    <property type="term" value="P:rRNA processing"/>
    <property type="evidence" value="ECO:0007669"/>
    <property type="project" value="UniProtKB-KW"/>
</dbReference>
<organism evidence="7 8">
    <name type="scientific">Paracidovorax wautersii</name>
    <dbReference type="NCBI Taxonomy" id="1177982"/>
    <lineage>
        <taxon>Bacteria</taxon>
        <taxon>Pseudomonadati</taxon>
        <taxon>Pseudomonadota</taxon>
        <taxon>Betaproteobacteria</taxon>
        <taxon>Burkholderiales</taxon>
        <taxon>Comamonadaceae</taxon>
        <taxon>Paracidovorax</taxon>
    </lineage>
</organism>
<dbReference type="InterPro" id="IPR008189">
    <property type="entry name" value="rRNA_ssu_MeTfrase_I"/>
</dbReference>
<evidence type="ECO:0000256" key="1">
    <source>
        <dbReference type="ARBA" id="ARBA00022490"/>
    </source>
</evidence>
<dbReference type="GO" id="GO:0032259">
    <property type="term" value="P:methylation"/>
    <property type="evidence" value="ECO:0007669"/>
    <property type="project" value="UniProtKB-KW"/>
</dbReference>
<dbReference type="SUPFAM" id="SSF53790">
    <property type="entry name" value="Tetrapyrrole methylase"/>
    <property type="match status" value="1"/>
</dbReference>
<accession>A0A1I2CZ82</accession>
<protein>
    <submittedName>
        <fullName evidence="7">16S rRNA (Cytidine1402-2'-O)-methyltransferase</fullName>
    </submittedName>
</protein>
<name>A0A1I2CZ82_9BURK</name>
<dbReference type="PANTHER" id="PTHR46111">
    <property type="entry name" value="RIBOSOMAL RNA SMALL SUBUNIT METHYLTRANSFERASE I"/>
    <property type="match status" value="1"/>
</dbReference>
<dbReference type="AlphaFoldDB" id="A0A1I2CZ82"/>
<evidence type="ECO:0000256" key="5">
    <source>
        <dbReference type="ARBA" id="ARBA00022691"/>
    </source>
</evidence>
<dbReference type="PANTHER" id="PTHR46111:SF2">
    <property type="entry name" value="SAM-DEPENDENT METHYLTRANSFERASE"/>
    <property type="match status" value="1"/>
</dbReference>
<keyword evidence="1" id="KW-0963">Cytoplasm</keyword>
<proteinExistence type="predicted"/>
<keyword evidence="4 7" id="KW-0808">Transferase</keyword>
<evidence type="ECO:0000256" key="4">
    <source>
        <dbReference type="ARBA" id="ARBA00022679"/>
    </source>
</evidence>
<evidence type="ECO:0000256" key="2">
    <source>
        <dbReference type="ARBA" id="ARBA00022552"/>
    </source>
</evidence>
<dbReference type="EMBL" id="FONX01000004">
    <property type="protein sequence ID" value="SFE73083.1"/>
    <property type="molecule type" value="Genomic_DNA"/>
</dbReference>
<dbReference type="GO" id="GO:0008168">
    <property type="term" value="F:methyltransferase activity"/>
    <property type="evidence" value="ECO:0007669"/>
    <property type="project" value="UniProtKB-KW"/>
</dbReference>
<dbReference type="InterPro" id="IPR014777">
    <property type="entry name" value="4pyrrole_Mease_sub1"/>
</dbReference>
<evidence type="ECO:0000313" key="8">
    <source>
        <dbReference type="Proteomes" id="UP000199119"/>
    </source>
</evidence>
<dbReference type="InterPro" id="IPR000878">
    <property type="entry name" value="4pyrrol_Mease"/>
</dbReference>
<keyword evidence="8" id="KW-1185">Reference proteome</keyword>
<dbReference type="InterPro" id="IPR014776">
    <property type="entry name" value="4pyrrole_Mease_sub2"/>
</dbReference>
<dbReference type="InterPro" id="IPR035996">
    <property type="entry name" value="4pyrrol_Methylase_sf"/>
</dbReference>
<dbReference type="Proteomes" id="UP000199119">
    <property type="component" value="Unassembled WGS sequence"/>
</dbReference>
<keyword evidence="5" id="KW-0949">S-adenosyl-L-methionine</keyword>
<dbReference type="Gene3D" id="3.30.950.10">
    <property type="entry name" value="Methyltransferase, Cobalt-precorrin-4 Transmethylase, Domain 2"/>
    <property type="match status" value="1"/>
</dbReference>
<evidence type="ECO:0000259" key="6">
    <source>
        <dbReference type="Pfam" id="PF00590"/>
    </source>
</evidence>
<dbReference type="CDD" id="cd11649">
    <property type="entry name" value="RsmI_like"/>
    <property type="match status" value="1"/>
</dbReference>
<sequence length="267" mass="28177">MNAPATTTAAAAAKGTLYLVPAPLDFGCDTQAELGSALPDATLRTAAGLTHWICENAKSTRAYLKRVDALHPLAAPLQAQQITELPREVHKKGDHGAAGHAPFDARPLLAPALEGHDIGLVSEAGMPAVADPGSSVVRAAHDLGLPVVPLVGPVSLLLALAASGLNGQGFAFTGYLPQDGGERAQRIRELESLALKQGQTQLFIETPYRNAVLWQALLQTLQPNTRLAIASGLTLATARTASRLVRQWRQQPEPPDNRTPAVFLIGR</sequence>
<dbReference type="OrthoDB" id="7061662at2"/>
<feature type="domain" description="Tetrapyrrole methylase" evidence="6">
    <location>
        <begin position="89"/>
        <end position="240"/>
    </location>
</feature>